<sequence>MSLNRIRLALTLAATLVGLILLCRPADAATARYVDVYAYLQTDAQFEAWHRVTAGLRRDFDAICGDTFCEGDYSNIASLRYRCSVEQASGRIGQCLWVLAGSMEEVDPATGRIRVTAKVWRCRSPLGRLVRFEELLQALDVAEPIRAQLPGSGRSLYDGLGECL</sequence>
<reference evidence="3" key="1">
    <citation type="journal article" date="2019" name="Int. J. Syst. Evol. Microbiol.">
        <title>The Global Catalogue of Microorganisms (GCM) 10K type strain sequencing project: providing services to taxonomists for standard genome sequencing and annotation.</title>
        <authorList>
            <consortium name="The Broad Institute Genomics Platform"/>
            <consortium name="The Broad Institute Genome Sequencing Center for Infectious Disease"/>
            <person name="Wu L."/>
            <person name="Ma J."/>
        </authorList>
    </citation>
    <scope>NUCLEOTIDE SEQUENCE [LARGE SCALE GENOMIC DNA]</scope>
    <source>
        <strain evidence="3">CCUG 55491</strain>
    </source>
</reference>
<keyword evidence="1" id="KW-0732">Signal</keyword>
<dbReference type="Proteomes" id="UP001597090">
    <property type="component" value="Unassembled WGS sequence"/>
</dbReference>
<dbReference type="RefSeq" id="WP_386812430.1">
    <property type="nucleotide sequence ID" value="NZ_JBHTIH010000003.1"/>
</dbReference>
<proteinExistence type="predicted"/>
<gene>
    <name evidence="2" type="ORF">ACFQZQ_09080</name>
</gene>
<comment type="caution">
    <text evidence="2">The sequence shown here is derived from an EMBL/GenBank/DDBJ whole genome shotgun (WGS) entry which is preliminary data.</text>
</comment>
<accession>A0ABW2YM46</accession>
<evidence type="ECO:0000313" key="2">
    <source>
        <dbReference type="EMBL" id="MFD0739433.1"/>
    </source>
</evidence>
<organism evidence="2 3">
    <name type="scientific">Lysobacter koreensis</name>
    <dbReference type="NCBI Taxonomy" id="266122"/>
    <lineage>
        <taxon>Bacteria</taxon>
        <taxon>Pseudomonadati</taxon>
        <taxon>Pseudomonadota</taxon>
        <taxon>Gammaproteobacteria</taxon>
        <taxon>Lysobacterales</taxon>
        <taxon>Lysobacteraceae</taxon>
        <taxon>Lysobacter</taxon>
    </lineage>
</organism>
<evidence type="ECO:0008006" key="4">
    <source>
        <dbReference type="Google" id="ProtNLM"/>
    </source>
</evidence>
<protein>
    <recommendedName>
        <fullName evidence="4">DUF3828 domain-containing protein</fullName>
    </recommendedName>
</protein>
<keyword evidence="3" id="KW-1185">Reference proteome</keyword>
<evidence type="ECO:0000256" key="1">
    <source>
        <dbReference type="SAM" id="SignalP"/>
    </source>
</evidence>
<feature type="chain" id="PRO_5046086481" description="DUF3828 domain-containing protein" evidence="1">
    <location>
        <begin position="29"/>
        <end position="164"/>
    </location>
</feature>
<evidence type="ECO:0000313" key="3">
    <source>
        <dbReference type="Proteomes" id="UP001597090"/>
    </source>
</evidence>
<dbReference type="EMBL" id="JBHTIH010000003">
    <property type="protein sequence ID" value="MFD0739433.1"/>
    <property type="molecule type" value="Genomic_DNA"/>
</dbReference>
<name>A0ABW2YM46_9GAMM</name>
<feature type="signal peptide" evidence="1">
    <location>
        <begin position="1"/>
        <end position="28"/>
    </location>
</feature>